<dbReference type="Gene3D" id="1.10.357.10">
    <property type="entry name" value="Tetracycline Repressor, domain 2"/>
    <property type="match status" value="1"/>
</dbReference>
<sequence>MTRKSDPRALRTKAMLKKVVISLLQTGTSVEKLTIQQVATAAGLNRTTFYLHYEDIQALVSSLMKEILAEIDTKIAKIIELEGLSRQERLEQLLDYLHTQRHYLFVLFQTEQFESQLFNAMKTIISIRRDQLETPTANSFVDIDIKTASLVGIIMWWLKAGLQYSSAYIAAEIEKMYR</sequence>
<feature type="domain" description="HTH tetR-type" evidence="3">
    <location>
        <begin position="9"/>
        <end position="71"/>
    </location>
</feature>
<dbReference type="InterPro" id="IPR001647">
    <property type="entry name" value="HTH_TetR"/>
</dbReference>
<keyword evidence="5" id="KW-1185">Reference proteome</keyword>
<gene>
    <name evidence="4" type="ORF">BCAMP_10075</name>
</gene>
<keyword evidence="1 2" id="KW-0238">DNA-binding</keyword>
<dbReference type="Pfam" id="PF14278">
    <property type="entry name" value="TetR_C_8"/>
    <property type="match status" value="1"/>
</dbReference>
<name>W7CW35_9LIST</name>
<dbReference type="InterPro" id="IPR039532">
    <property type="entry name" value="TetR_C_Firmicutes"/>
</dbReference>
<dbReference type="Proteomes" id="UP000019243">
    <property type="component" value="Unassembled WGS sequence"/>
</dbReference>
<dbReference type="GO" id="GO:0003677">
    <property type="term" value="F:DNA binding"/>
    <property type="evidence" value="ECO:0007669"/>
    <property type="project" value="UniProtKB-UniRule"/>
</dbReference>
<dbReference type="PROSITE" id="PS50977">
    <property type="entry name" value="HTH_TETR_2"/>
    <property type="match status" value="1"/>
</dbReference>
<organism evidence="4 5">
    <name type="scientific">Brochothrix campestris FSL F6-1037</name>
    <dbReference type="NCBI Taxonomy" id="1265861"/>
    <lineage>
        <taxon>Bacteria</taxon>
        <taxon>Bacillati</taxon>
        <taxon>Bacillota</taxon>
        <taxon>Bacilli</taxon>
        <taxon>Bacillales</taxon>
        <taxon>Listeriaceae</taxon>
        <taxon>Brochothrix</taxon>
    </lineage>
</organism>
<dbReference type="RefSeq" id="WP_035315192.1">
    <property type="nucleotide sequence ID" value="NZ_AODH01000042.1"/>
</dbReference>
<accession>W7CW35</accession>
<proteinExistence type="predicted"/>
<evidence type="ECO:0000256" key="2">
    <source>
        <dbReference type="PROSITE-ProRule" id="PRU00335"/>
    </source>
</evidence>
<dbReference type="PANTHER" id="PTHR43479:SF11">
    <property type="entry name" value="ACREF_ENVCD OPERON REPRESSOR-RELATED"/>
    <property type="match status" value="1"/>
</dbReference>
<comment type="caution">
    <text evidence="4">The sequence shown here is derived from an EMBL/GenBank/DDBJ whole genome shotgun (WGS) entry which is preliminary data.</text>
</comment>
<dbReference type="InterPro" id="IPR050624">
    <property type="entry name" value="HTH-type_Tx_Regulator"/>
</dbReference>
<dbReference type="OrthoDB" id="9810250at2"/>
<dbReference type="SUPFAM" id="SSF46689">
    <property type="entry name" value="Homeodomain-like"/>
    <property type="match status" value="1"/>
</dbReference>
<dbReference type="PANTHER" id="PTHR43479">
    <property type="entry name" value="ACREF/ENVCD OPERON REPRESSOR-RELATED"/>
    <property type="match status" value="1"/>
</dbReference>
<protein>
    <submittedName>
        <fullName evidence="4">TetR family transcriptional regulator</fullName>
    </submittedName>
</protein>
<evidence type="ECO:0000259" key="3">
    <source>
        <dbReference type="PROSITE" id="PS50977"/>
    </source>
</evidence>
<evidence type="ECO:0000313" key="4">
    <source>
        <dbReference type="EMBL" id="EUJ37238.1"/>
    </source>
</evidence>
<reference evidence="4 5" key="1">
    <citation type="submission" date="2012-12" db="EMBL/GenBank/DDBJ databases">
        <title>Novel taxa of Listeriaceae from agricultural environments in the United States.</title>
        <authorList>
            <person name="den Bakker H.C."/>
            <person name="Allred A."/>
            <person name="Warchocki S."/>
            <person name="Wright E.M."/>
            <person name="Burrell A."/>
            <person name="Nightingale K.K."/>
            <person name="Kephart D."/>
            <person name="Wiedmann M."/>
        </authorList>
    </citation>
    <scope>NUCLEOTIDE SEQUENCE [LARGE SCALE GENOMIC DNA]</scope>
    <source>
        <strain evidence="4 5">FSL F6-1037</strain>
    </source>
</reference>
<dbReference type="STRING" id="1265861.BCAMP_10075"/>
<evidence type="ECO:0000256" key="1">
    <source>
        <dbReference type="ARBA" id="ARBA00023125"/>
    </source>
</evidence>
<dbReference type="EMBL" id="AODH01000042">
    <property type="protein sequence ID" value="EUJ37238.1"/>
    <property type="molecule type" value="Genomic_DNA"/>
</dbReference>
<evidence type="ECO:0000313" key="5">
    <source>
        <dbReference type="Proteomes" id="UP000019243"/>
    </source>
</evidence>
<dbReference type="InterPro" id="IPR009057">
    <property type="entry name" value="Homeodomain-like_sf"/>
</dbReference>
<dbReference type="PATRIC" id="fig|1265861.3.peg.1976"/>
<feature type="DNA-binding region" description="H-T-H motif" evidence="2">
    <location>
        <begin position="34"/>
        <end position="53"/>
    </location>
</feature>
<dbReference type="AlphaFoldDB" id="W7CW35"/>